<accession>A0ABD4A903</accession>
<organism evidence="3 4">
    <name type="scientific">Caldibacillus thermoamylovorans</name>
    <dbReference type="NCBI Taxonomy" id="35841"/>
    <lineage>
        <taxon>Bacteria</taxon>
        <taxon>Bacillati</taxon>
        <taxon>Bacillota</taxon>
        <taxon>Bacilli</taxon>
        <taxon>Bacillales</taxon>
        <taxon>Bacillaceae</taxon>
        <taxon>Caldibacillus</taxon>
    </lineage>
</organism>
<dbReference type="EC" id="3.5.1.28" evidence="3"/>
<dbReference type="SMART" id="SM00646">
    <property type="entry name" value="Ami_3"/>
    <property type="match status" value="1"/>
</dbReference>
<dbReference type="Pfam" id="PF01520">
    <property type="entry name" value="Amidase_3"/>
    <property type="match status" value="1"/>
</dbReference>
<proteinExistence type="predicted"/>
<dbReference type="EMBL" id="JXLU01000050">
    <property type="protein sequence ID" value="KIO73303.1"/>
    <property type="molecule type" value="Genomic_DNA"/>
</dbReference>
<dbReference type="AlphaFoldDB" id="A0ABD4A903"/>
<dbReference type="InterPro" id="IPR002508">
    <property type="entry name" value="MurNAc-LAA_cat"/>
</dbReference>
<dbReference type="SUPFAM" id="SSF53187">
    <property type="entry name" value="Zn-dependent exopeptidases"/>
    <property type="match status" value="1"/>
</dbReference>
<dbReference type="InterPro" id="IPR050695">
    <property type="entry name" value="N-acetylmuramoyl_amidase_3"/>
</dbReference>
<evidence type="ECO:0000313" key="3">
    <source>
        <dbReference type="EMBL" id="KIO73303.1"/>
    </source>
</evidence>
<dbReference type="PANTHER" id="PTHR30404:SF0">
    <property type="entry name" value="N-ACETYLMURAMOYL-L-ALANINE AMIDASE AMIC"/>
    <property type="match status" value="1"/>
</dbReference>
<feature type="domain" description="MurNAc-LAA" evidence="2">
    <location>
        <begin position="183"/>
        <end position="313"/>
    </location>
</feature>
<comment type="caution">
    <text evidence="3">The sequence shown here is derived from an EMBL/GenBank/DDBJ whole genome shotgun (WGS) entry which is preliminary data.</text>
</comment>
<dbReference type="Proteomes" id="UP000032076">
    <property type="component" value="Unassembled WGS sequence"/>
</dbReference>
<gene>
    <name evidence="3" type="ORF">B4167_2227</name>
</gene>
<dbReference type="Gene3D" id="3.40.630.40">
    <property type="entry name" value="Zn-dependent exopeptidases"/>
    <property type="match status" value="1"/>
</dbReference>
<dbReference type="GO" id="GO:0008745">
    <property type="term" value="F:N-acetylmuramoyl-L-alanine amidase activity"/>
    <property type="evidence" value="ECO:0007669"/>
    <property type="project" value="UniProtKB-EC"/>
</dbReference>
<name>A0ABD4A903_9BACI</name>
<evidence type="ECO:0000256" key="1">
    <source>
        <dbReference type="ARBA" id="ARBA00022801"/>
    </source>
</evidence>
<reference evidence="3 4" key="1">
    <citation type="submission" date="2015-01" db="EMBL/GenBank/DDBJ databases">
        <title>Draft Genome Sequences of Four Bacillus thermoamylovorans Strains, Isolated From Food Products.</title>
        <authorList>
            <person name="Krawcyk A.O."/>
            <person name="Berendsen E.M."/>
            <person name="Eijlander R.T."/>
            <person name="de Jong A."/>
            <person name="Wells-Bennik M."/>
            <person name="Kuipers O.P."/>
        </authorList>
    </citation>
    <scope>NUCLEOTIDE SEQUENCE [LARGE SCALE GENOMIC DNA]</scope>
    <source>
        <strain evidence="3 4">B4167</strain>
    </source>
</reference>
<evidence type="ECO:0000313" key="4">
    <source>
        <dbReference type="Proteomes" id="UP000032076"/>
    </source>
</evidence>
<sequence length="319" mass="35544">MPVGYLTKGQVYPRVSDFGDWHKIQLSNKYGYIWKAATAVVSNPYIANENRSSVKFGNILFKALQNLSVYDTSSGSLISFGEINMNQTYRAISEYGSDWLKIDFSGRIGYVYKPATEVTYISKTIFLDPGHGGHDSGAADGGYLEKNINLSVAKKVKSILTGRGYTVIMSREDDTYLDLYERAGKANQLNADIFVSIHTNSAGKSSSPVNGIESYYYEYDPEYPSKINVDMHNNPERVSRSITLTKIIQEKLISYTGATNRGVDGASFAVIRESKMPATLIELGFITNNNERQKLVSNSYQDTLARAIADGIVEYLKHY</sequence>
<dbReference type="FunFam" id="3.40.630.40:FF:000005">
    <property type="entry name" value="N-acetylmuramoyl-L-alanine amidase (AmiA)"/>
    <property type="match status" value="1"/>
</dbReference>
<dbReference type="CDD" id="cd02696">
    <property type="entry name" value="MurNAc-LAA"/>
    <property type="match status" value="1"/>
</dbReference>
<evidence type="ECO:0000259" key="2">
    <source>
        <dbReference type="SMART" id="SM00646"/>
    </source>
</evidence>
<keyword evidence="1 3" id="KW-0378">Hydrolase</keyword>
<protein>
    <submittedName>
        <fullName evidence="3">N-acetylmuramoyl-L-alanine amidase</fullName>
        <ecNumber evidence="3">3.5.1.28</ecNumber>
    </submittedName>
</protein>
<dbReference type="PANTHER" id="PTHR30404">
    <property type="entry name" value="N-ACETYLMURAMOYL-L-ALANINE AMIDASE"/>
    <property type="match status" value="1"/>
</dbReference>